<gene>
    <name evidence="1" type="ORF">OV287_16000</name>
</gene>
<evidence type="ECO:0000313" key="1">
    <source>
        <dbReference type="EMBL" id="MCY1075978.1"/>
    </source>
</evidence>
<proteinExistence type="predicted"/>
<keyword evidence="2" id="KW-1185">Reference proteome</keyword>
<sequence length="88" mass="9845">MSGYLAACEQVPCPAALRFSESLQKNVRHFEDVWQRAQVGELRRAQLDEVPDPEALWPSLETATASRALHPDYSEVMLRVAGLHGRQG</sequence>
<evidence type="ECO:0000313" key="2">
    <source>
        <dbReference type="Proteomes" id="UP001207654"/>
    </source>
</evidence>
<accession>A0ABT4A2V2</accession>
<comment type="caution">
    <text evidence="1">The sequence shown here is derived from an EMBL/GenBank/DDBJ whole genome shotgun (WGS) entry which is preliminary data.</text>
</comment>
<name>A0ABT4A2V2_9BACT</name>
<protein>
    <submittedName>
        <fullName evidence="1">Uncharacterized protein</fullName>
    </submittedName>
</protein>
<dbReference type="EMBL" id="JAPNKA010000001">
    <property type="protein sequence ID" value="MCY1075978.1"/>
    <property type="molecule type" value="Genomic_DNA"/>
</dbReference>
<dbReference type="Proteomes" id="UP001207654">
    <property type="component" value="Unassembled WGS sequence"/>
</dbReference>
<dbReference type="RefSeq" id="WP_267534888.1">
    <property type="nucleotide sequence ID" value="NZ_JAPNKA010000001.1"/>
</dbReference>
<organism evidence="1 2">
    <name type="scientific">Archangium lansingense</name>
    <dbReference type="NCBI Taxonomy" id="2995310"/>
    <lineage>
        <taxon>Bacteria</taxon>
        <taxon>Pseudomonadati</taxon>
        <taxon>Myxococcota</taxon>
        <taxon>Myxococcia</taxon>
        <taxon>Myxococcales</taxon>
        <taxon>Cystobacterineae</taxon>
        <taxon>Archangiaceae</taxon>
        <taxon>Archangium</taxon>
    </lineage>
</organism>
<reference evidence="1 2" key="1">
    <citation type="submission" date="2022-11" db="EMBL/GenBank/DDBJ databases">
        <title>Minimal conservation of predation-associated metabolite biosynthetic gene clusters underscores biosynthetic potential of Myxococcota including descriptions for ten novel species: Archangium lansinium sp. nov., Myxococcus landrumus sp. nov., Nannocystis bai.</title>
        <authorList>
            <person name="Ahearne A."/>
            <person name="Stevens C."/>
            <person name="Phillips K."/>
        </authorList>
    </citation>
    <scope>NUCLEOTIDE SEQUENCE [LARGE SCALE GENOMIC DNA]</scope>
    <source>
        <strain evidence="1 2">MIWBW</strain>
    </source>
</reference>